<reference evidence="2" key="1">
    <citation type="journal article" date="2019" name="Int. J. Syst. Evol. Microbiol.">
        <title>The Global Catalogue of Microorganisms (GCM) 10K type strain sequencing project: providing services to taxonomists for standard genome sequencing and annotation.</title>
        <authorList>
            <consortium name="The Broad Institute Genomics Platform"/>
            <consortium name="The Broad Institute Genome Sequencing Center for Infectious Disease"/>
            <person name="Wu L."/>
            <person name="Ma J."/>
        </authorList>
    </citation>
    <scope>NUCLEOTIDE SEQUENCE [LARGE SCALE GENOMIC DNA]</scope>
    <source>
        <strain evidence="2">JCM 17933</strain>
    </source>
</reference>
<dbReference type="EMBL" id="BAABHF010000009">
    <property type="protein sequence ID" value="GAA4483785.1"/>
    <property type="molecule type" value="Genomic_DNA"/>
</dbReference>
<evidence type="ECO:0000313" key="1">
    <source>
        <dbReference type="EMBL" id="GAA4483785.1"/>
    </source>
</evidence>
<organism evidence="1 2">
    <name type="scientific">Actinoallomurus oryzae</name>
    <dbReference type="NCBI Taxonomy" id="502180"/>
    <lineage>
        <taxon>Bacteria</taxon>
        <taxon>Bacillati</taxon>
        <taxon>Actinomycetota</taxon>
        <taxon>Actinomycetes</taxon>
        <taxon>Streptosporangiales</taxon>
        <taxon>Thermomonosporaceae</taxon>
        <taxon>Actinoallomurus</taxon>
    </lineage>
</organism>
<evidence type="ECO:0000313" key="2">
    <source>
        <dbReference type="Proteomes" id="UP001500503"/>
    </source>
</evidence>
<accession>A0ABP8PBZ0</accession>
<proteinExistence type="predicted"/>
<keyword evidence="2" id="KW-1185">Reference proteome</keyword>
<comment type="caution">
    <text evidence="1">The sequence shown here is derived from an EMBL/GenBank/DDBJ whole genome shotgun (WGS) entry which is preliminary data.</text>
</comment>
<dbReference type="Proteomes" id="UP001500503">
    <property type="component" value="Unassembled WGS sequence"/>
</dbReference>
<protein>
    <submittedName>
        <fullName evidence="1">Uncharacterized protein</fullName>
    </submittedName>
</protein>
<name>A0ABP8PBZ0_9ACTN</name>
<sequence length="75" mass="8851">MIPRVFIYRFEQAIELARREQLDGPQRWDFYVFTVWNFDVMKSVVATPGQVSVELIVTFQPIDCPAKNSTPRTWD</sequence>
<gene>
    <name evidence="1" type="ORF">GCM10023191_005950</name>
</gene>